<dbReference type="InterPro" id="IPR054055">
    <property type="entry name" value="YpzH"/>
</dbReference>
<dbReference type="Proteomes" id="UP000001572">
    <property type="component" value="Chromosome"/>
</dbReference>
<dbReference type="KEGG" id="amt:Amet_2861"/>
<evidence type="ECO:0000313" key="2">
    <source>
        <dbReference type="Proteomes" id="UP000001572"/>
    </source>
</evidence>
<keyword evidence="2" id="KW-1185">Reference proteome</keyword>
<proteinExistence type="predicted"/>
<dbReference type="HOGENOM" id="CLU_203935_1_0_9"/>
<dbReference type="AlphaFoldDB" id="A6TS43"/>
<name>A6TS43_ALKMQ</name>
<dbReference type="STRING" id="293826.Amet_2861"/>
<gene>
    <name evidence="1" type="ordered locus">Amet_2861</name>
</gene>
<sequence>MEFGLKEFIIAVITTNKEMVSSAMVPVFYARDEEHKERLALLISKTTTGMVHDLEDGTYIIVKH</sequence>
<dbReference type="EMBL" id="CP000724">
    <property type="protein sequence ID" value="ABR49011.1"/>
    <property type="molecule type" value="Genomic_DNA"/>
</dbReference>
<reference evidence="2" key="1">
    <citation type="journal article" date="2016" name="Genome Announc.">
        <title>Complete genome sequence of Alkaliphilus metalliredigens strain QYMF, an alkaliphilic and metal-reducing bacterium isolated from borax-contaminated leachate ponds.</title>
        <authorList>
            <person name="Hwang C."/>
            <person name="Copeland A."/>
            <person name="Lucas S."/>
            <person name="Lapidus A."/>
            <person name="Barry K."/>
            <person name="Detter J.C."/>
            <person name="Glavina Del Rio T."/>
            <person name="Hammon N."/>
            <person name="Israni S."/>
            <person name="Dalin E."/>
            <person name="Tice H."/>
            <person name="Pitluck S."/>
            <person name="Chertkov O."/>
            <person name="Brettin T."/>
            <person name="Bruce D."/>
            <person name="Han C."/>
            <person name="Schmutz J."/>
            <person name="Larimer F."/>
            <person name="Land M.L."/>
            <person name="Hauser L."/>
            <person name="Kyrpides N."/>
            <person name="Mikhailova N."/>
            <person name="Ye Q."/>
            <person name="Zhou J."/>
            <person name="Richardson P."/>
            <person name="Fields M.W."/>
        </authorList>
    </citation>
    <scope>NUCLEOTIDE SEQUENCE [LARGE SCALE GENOMIC DNA]</scope>
    <source>
        <strain evidence="2">QYMF</strain>
    </source>
</reference>
<dbReference type="eggNOG" id="ENOG5033C12">
    <property type="taxonomic scope" value="Bacteria"/>
</dbReference>
<dbReference type="OrthoDB" id="1955035at2"/>
<dbReference type="RefSeq" id="WP_012063979.1">
    <property type="nucleotide sequence ID" value="NC_009633.1"/>
</dbReference>
<accession>A6TS43</accession>
<protein>
    <submittedName>
        <fullName evidence="1">Uncharacterized protein</fullName>
    </submittedName>
</protein>
<evidence type="ECO:0000313" key="1">
    <source>
        <dbReference type="EMBL" id="ABR49011.1"/>
    </source>
</evidence>
<organism evidence="1 2">
    <name type="scientific">Alkaliphilus metalliredigens (strain QYMF)</name>
    <dbReference type="NCBI Taxonomy" id="293826"/>
    <lineage>
        <taxon>Bacteria</taxon>
        <taxon>Bacillati</taxon>
        <taxon>Bacillota</taxon>
        <taxon>Clostridia</taxon>
        <taxon>Peptostreptococcales</taxon>
        <taxon>Natronincolaceae</taxon>
        <taxon>Alkaliphilus</taxon>
    </lineage>
</organism>
<dbReference type="Pfam" id="PF21835">
    <property type="entry name" value="YIEGIA_cap"/>
    <property type="match status" value="1"/>
</dbReference>